<evidence type="ECO:0000313" key="4">
    <source>
        <dbReference type="Proteomes" id="UP000199682"/>
    </source>
</evidence>
<name>A0A1G9Z7X3_9PSEU</name>
<proteinExistence type="predicted"/>
<accession>A0A1G9Z7X3</accession>
<evidence type="ECO:0000313" key="3">
    <source>
        <dbReference type="EMBL" id="SDN17454.1"/>
    </source>
</evidence>
<feature type="compositionally biased region" description="Low complexity" evidence="1">
    <location>
        <begin position="23"/>
        <end position="40"/>
    </location>
</feature>
<dbReference type="PROSITE" id="PS51257">
    <property type="entry name" value="PROKAR_LIPOPROTEIN"/>
    <property type="match status" value="1"/>
</dbReference>
<gene>
    <name evidence="3" type="ORF">SAMN04488074_1383</name>
</gene>
<dbReference type="AlphaFoldDB" id="A0A1G9Z7X3"/>
<sequence>MAMRIVMPVVVCALVVGACGSPQPGSPQASTAATTSGSATETVPSHSPGAQKGPVGTLDVVVEEPAERANSAVRFLRVENADGKSVVERSFRTVPAELSEYLPKGRYRVVSWIRDCGGDCRSKEDKDLDAPTRICGIRVDIREEAVAAVTVDAPAESDCAMTAGG</sequence>
<dbReference type="Proteomes" id="UP000199682">
    <property type="component" value="Unassembled WGS sequence"/>
</dbReference>
<feature type="region of interest" description="Disordered" evidence="1">
    <location>
        <begin position="23"/>
        <end position="55"/>
    </location>
</feature>
<reference evidence="4" key="1">
    <citation type="submission" date="2016-10" db="EMBL/GenBank/DDBJ databases">
        <authorList>
            <person name="Varghese N."/>
            <person name="Submissions S."/>
        </authorList>
    </citation>
    <scope>NUCLEOTIDE SEQUENCE [LARGE SCALE GENOMIC DNA]</scope>
    <source>
        <strain evidence="4">DSM 44796</strain>
    </source>
</reference>
<dbReference type="EMBL" id="FNET01000038">
    <property type="protein sequence ID" value="SDN17454.1"/>
    <property type="molecule type" value="Genomic_DNA"/>
</dbReference>
<protein>
    <submittedName>
        <fullName evidence="3">Uncharacterized protein</fullName>
    </submittedName>
</protein>
<keyword evidence="2" id="KW-0732">Signal</keyword>
<organism evidence="3 4">
    <name type="scientific">Lentzea albidocapillata subsp. violacea</name>
    <dbReference type="NCBI Taxonomy" id="128104"/>
    <lineage>
        <taxon>Bacteria</taxon>
        <taxon>Bacillati</taxon>
        <taxon>Actinomycetota</taxon>
        <taxon>Actinomycetes</taxon>
        <taxon>Pseudonocardiales</taxon>
        <taxon>Pseudonocardiaceae</taxon>
        <taxon>Lentzea</taxon>
    </lineage>
</organism>
<feature type="signal peptide" evidence="2">
    <location>
        <begin position="1"/>
        <end position="18"/>
    </location>
</feature>
<feature type="chain" id="PRO_5039147426" evidence="2">
    <location>
        <begin position="19"/>
        <end position="165"/>
    </location>
</feature>
<evidence type="ECO:0000256" key="2">
    <source>
        <dbReference type="SAM" id="SignalP"/>
    </source>
</evidence>
<evidence type="ECO:0000256" key="1">
    <source>
        <dbReference type="SAM" id="MobiDB-lite"/>
    </source>
</evidence>